<dbReference type="Gene3D" id="3.40.80.10">
    <property type="entry name" value="Peptidoglycan recognition protein-like"/>
    <property type="match status" value="1"/>
</dbReference>
<dbReference type="RefSeq" id="WP_103909510.1">
    <property type="nucleotide sequence ID" value="NZ_FNUZ01000002.1"/>
</dbReference>
<dbReference type="AlphaFoldDB" id="A0A1H5VP23"/>
<dbReference type="EMBL" id="FNUZ01000002">
    <property type="protein sequence ID" value="SEF88994.1"/>
    <property type="molecule type" value="Genomic_DNA"/>
</dbReference>
<evidence type="ECO:0000313" key="6">
    <source>
        <dbReference type="EMBL" id="SEF88994.1"/>
    </source>
</evidence>
<reference evidence="6 7" key="1">
    <citation type="submission" date="2016-10" db="EMBL/GenBank/DDBJ databases">
        <authorList>
            <person name="de Groot N.N."/>
        </authorList>
    </citation>
    <scope>NUCLEOTIDE SEQUENCE [LARGE SCALE GENOMIC DNA]</scope>
    <source>
        <strain evidence="6 7">DSM 26915</strain>
    </source>
</reference>
<organism evidence="6 7">
    <name type="scientific">Thalassococcus halodurans</name>
    <dbReference type="NCBI Taxonomy" id="373675"/>
    <lineage>
        <taxon>Bacteria</taxon>
        <taxon>Pseudomonadati</taxon>
        <taxon>Pseudomonadota</taxon>
        <taxon>Alphaproteobacteria</taxon>
        <taxon>Rhodobacterales</taxon>
        <taxon>Roseobacteraceae</taxon>
        <taxon>Thalassococcus</taxon>
    </lineage>
</organism>
<evidence type="ECO:0000313" key="7">
    <source>
        <dbReference type="Proteomes" id="UP000236752"/>
    </source>
</evidence>
<dbReference type="GO" id="GO:0009253">
    <property type="term" value="P:peptidoglycan catabolic process"/>
    <property type="evidence" value="ECO:0007669"/>
    <property type="project" value="InterPro"/>
</dbReference>
<dbReference type="InterPro" id="IPR051206">
    <property type="entry name" value="NAMLAA_amidase_2"/>
</dbReference>
<dbReference type="InterPro" id="IPR002502">
    <property type="entry name" value="Amidase_domain"/>
</dbReference>
<sequence>MEPCTIPRRAERQLSIIWHPSPNFGPRRDSARPDHIVLHYTAMDCAEKARDWLCNEEAQVSAHYVISETGTVWQLVNEADRAWHAGAGQWGGITDMNSRSIGIEISNTGSQPFSEPQMTALEALMTGIMERWSITPERVIGHSDMAPGRKIDPGRRFDWRRLALRGLAIWPEKADDADDFYQNATRFGFGVTDDNREQVLDAFRMRFRPHAEGPLTDDDAKVMAALARDWPNQTYCTS</sequence>
<evidence type="ECO:0000259" key="5">
    <source>
        <dbReference type="SMART" id="SM00644"/>
    </source>
</evidence>
<dbReference type="SUPFAM" id="SSF55846">
    <property type="entry name" value="N-acetylmuramoyl-L-alanine amidase-like"/>
    <property type="match status" value="1"/>
</dbReference>
<feature type="domain" description="N-acetylmuramoyl-L-alanine amidase" evidence="5">
    <location>
        <begin position="21"/>
        <end position="154"/>
    </location>
</feature>
<dbReference type="GO" id="GO:0071555">
    <property type="term" value="P:cell wall organization"/>
    <property type="evidence" value="ECO:0007669"/>
    <property type="project" value="UniProtKB-KW"/>
</dbReference>
<dbReference type="PANTHER" id="PTHR30417:SF1">
    <property type="entry name" value="N-ACETYLMURAMOYL-L-ALANINE AMIDASE AMID"/>
    <property type="match status" value="1"/>
</dbReference>
<dbReference type="CDD" id="cd06583">
    <property type="entry name" value="PGRP"/>
    <property type="match status" value="1"/>
</dbReference>
<evidence type="ECO:0000256" key="3">
    <source>
        <dbReference type="ARBA" id="ARBA00022801"/>
    </source>
</evidence>
<comment type="catalytic activity">
    <reaction evidence="1">
        <text>Hydrolyzes the link between N-acetylmuramoyl residues and L-amino acid residues in certain cell-wall glycopeptides.</text>
        <dbReference type="EC" id="3.5.1.28"/>
    </reaction>
</comment>
<dbReference type="OrthoDB" id="9794842at2"/>
<name>A0A1H5VP23_9RHOB</name>
<accession>A0A1H5VP23</accession>
<evidence type="ECO:0000256" key="4">
    <source>
        <dbReference type="ARBA" id="ARBA00023316"/>
    </source>
</evidence>
<evidence type="ECO:0000256" key="1">
    <source>
        <dbReference type="ARBA" id="ARBA00001561"/>
    </source>
</evidence>
<dbReference type="PANTHER" id="PTHR30417">
    <property type="entry name" value="N-ACETYLMURAMOYL-L-ALANINE AMIDASE AMID"/>
    <property type="match status" value="1"/>
</dbReference>
<proteinExistence type="predicted"/>
<dbReference type="InterPro" id="IPR036505">
    <property type="entry name" value="Amidase/PGRP_sf"/>
</dbReference>
<protein>
    <recommendedName>
        <fullName evidence="2">N-acetylmuramoyl-L-alanine amidase</fullName>
        <ecNumber evidence="2">3.5.1.28</ecNumber>
    </recommendedName>
</protein>
<dbReference type="GO" id="GO:0009254">
    <property type="term" value="P:peptidoglycan turnover"/>
    <property type="evidence" value="ECO:0007669"/>
    <property type="project" value="TreeGrafter"/>
</dbReference>
<dbReference type="SMART" id="SM00644">
    <property type="entry name" value="Ami_2"/>
    <property type="match status" value="1"/>
</dbReference>
<dbReference type="Proteomes" id="UP000236752">
    <property type="component" value="Unassembled WGS sequence"/>
</dbReference>
<keyword evidence="7" id="KW-1185">Reference proteome</keyword>
<gene>
    <name evidence="6" type="ORF">SAMN04488045_1125</name>
</gene>
<dbReference type="Pfam" id="PF01510">
    <property type="entry name" value="Amidase_2"/>
    <property type="match status" value="1"/>
</dbReference>
<keyword evidence="4" id="KW-0961">Cell wall biogenesis/degradation</keyword>
<dbReference type="GO" id="GO:0008745">
    <property type="term" value="F:N-acetylmuramoyl-L-alanine amidase activity"/>
    <property type="evidence" value="ECO:0007669"/>
    <property type="project" value="UniProtKB-EC"/>
</dbReference>
<evidence type="ECO:0000256" key="2">
    <source>
        <dbReference type="ARBA" id="ARBA00011901"/>
    </source>
</evidence>
<keyword evidence="3" id="KW-0378">Hydrolase</keyword>
<dbReference type="EC" id="3.5.1.28" evidence="2"/>